<evidence type="ECO:0000313" key="2">
    <source>
        <dbReference type="EMBL" id="QDU85188.1"/>
    </source>
</evidence>
<feature type="domain" description="RNA polymerase alpha subunit C-terminal" evidence="1">
    <location>
        <begin position="379"/>
        <end position="437"/>
    </location>
</feature>
<keyword evidence="3" id="KW-1185">Reference proteome</keyword>
<dbReference type="RefSeq" id="WP_145188087.1">
    <property type="nucleotide sequence ID" value="NZ_CP036290.1"/>
</dbReference>
<feature type="domain" description="RNA polymerase alpha subunit C-terminal" evidence="1">
    <location>
        <begin position="286"/>
        <end position="349"/>
    </location>
</feature>
<gene>
    <name evidence="2" type="primary">rpoA_1</name>
    <name evidence="2" type="ORF">Pla163_23160</name>
</gene>
<protein>
    <submittedName>
        <fullName evidence="2">DNA-directed RNA polymerase subunit alpha</fullName>
        <ecNumber evidence="2">2.7.7.6</ecNumber>
    </submittedName>
</protein>
<dbReference type="SUPFAM" id="SSF48452">
    <property type="entry name" value="TPR-like"/>
    <property type="match status" value="1"/>
</dbReference>
<sequence>MTEATATIDEPAFELFTDENPTFALLQNGRTMVLATAKERANFQSQMKSKADTGEEGRRKGLAAWVLSDYEKCVALLAPHQGDDVADYTRAKALMALGRPGEALPLFKRLSDSYPDVARPRGGALEAQLEAKLIEAPDTDVAALVEEMLKGAPDDFADSAEGRYLQGRRAEFMNDTQSALEHYLAARDLDPTLRGNLFRAAYLADRAGLDSVALECYQMAVQLKIADRPMMLNYGVLLEDHSRDEEAAAIYDMVARLDPTDERARLYLADARSAMDMFYDEDLERKEDKLNQILRIPITDFELSVRARNCLSKMQIHTLGDLVCRTEQELLSYKNFGETSLNEIKEILRTKGLRLGMPREEAVASIEARARRPVGEDSDPRNRSITDLQLSIRARRTVESLGCLTLGDIIKHSADELLGMPNFGNTSLQELRSKLAEHNLKLTGE</sequence>
<evidence type="ECO:0000313" key="3">
    <source>
        <dbReference type="Proteomes" id="UP000319342"/>
    </source>
</evidence>
<keyword evidence="2" id="KW-0808">Transferase</keyword>
<dbReference type="EC" id="2.7.7.6" evidence="2"/>
<keyword evidence="2" id="KW-0240">DNA-directed RNA polymerase</keyword>
<dbReference type="GO" id="GO:0003677">
    <property type="term" value="F:DNA binding"/>
    <property type="evidence" value="ECO:0007669"/>
    <property type="project" value="InterPro"/>
</dbReference>
<dbReference type="Proteomes" id="UP000319342">
    <property type="component" value="Chromosome"/>
</dbReference>
<dbReference type="GO" id="GO:0003899">
    <property type="term" value="F:DNA-directed RNA polymerase activity"/>
    <property type="evidence" value="ECO:0007669"/>
    <property type="project" value="UniProtKB-EC"/>
</dbReference>
<dbReference type="AlphaFoldDB" id="A0A518D117"/>
<dbReference type="Gene3D" id="1.25.40.10">
    <property type="entry name" value="Tetratricopeptide repeat domain"/>
    <property type="match status" value="2"/>
</dbReference>
<dbReference type="EMBL" id="CP036290">
    <property type="protein sequence ID" value="QDU85188.1"/>
    <property type="molecule type" value="Genomic_DNA"/>
</dbReference>
<dbReference type="SUPFAM" id="SSF47789">
    <property type="entry name" value="C-terminal domain of RNA polymerase alpha subunit"/>
    <property type="match status" value="2"/>
</dbReference>
<dbReference type="GO" id="GO:0000428">
    <property type="term" value="C:DNA-directed RNA polymerase complex"/>
    <property type="evidence" value="ECO:0007669"/>
    <property type="project" value="UniProtKB-KW"/>
</dbReference>
<dbReference type="GO" id="GO:0006351">
    <property type="term" value="P:DNA-templated transcription"/>
    <property type="evidence" value="ECO:0007669"/>
    <property type="project" value="InterPro"/>
</dbReference>
<organism evidence="2 3">
    <name type="scientific">Rohdeia mirabilis</name>
    <dbReference type="NCBI Taxonomy" id="2528008"/>
    <lineage>
        <taxon>Bacteria</taxon>
        <taxon>Pseudomonadati</taxon>
        <taxon>Planctomycetota</taxon>
        <taxon>Planctomycetia</taxon>
        <taxon>Planctomycetia incertae sedis</taxon>
        <taxon>Rohdeia</taxon>
    </lineage>
</organism>
<keyword evidence="2" id="KW-0804">Transcription</keyword>
<dbReference type="Pfam" id="PF03118">
    <property type="entry name" value="RNA_pol_A_CTD"/>
    <property type="match status" value="2"/>
</dbReference>
<dbReference type="InterPro" id="IPR011260">
    <property type="entry name" value="RNAP_asu_C"/>
</dbReference>
<dbReference type="OrthoDB" id="228958at2"/>
<evidence type="ECO:0000259" key="1">
    <source>
        <dbReference type="Pfam" id="PF03118"/>
    </source>
</evidence>
<keyword evidence="2" id="KW-0548">Nucleotidyltransferase</keyword>
<proteinExistence type="predicted"/>
<accession>A0A518D117</accession>
<name>A0A518D117_9BACT</name>
<dbReference type="Gene3D" id="1.10.150.20">
    <property type="entry name" value="5' to 3' exonuclease, C-terminal subdomain"/>
    <property type="match status" value="2"/>
</dbReference>
<reference evidence="2 3" key="1">
    <citation type="submission" date="2019-02" db="EMBL/GenBank/DDBJ databases">
        <title>Deep-cultivation of Planctomycetes and their phenomic and genomic characterization uncovers novel biology.</title>
        <authorList>
            <person name="Wiegand S."/>
            <person name="Jogler M."/>
            <person name="Boedeker C."/>
            <person name="Pinto D."/>
            <person name="Vollmers J."/>
            <person name="Rivas-Marin E."/>
            <person name="Kohn T."/>
            <person name="Peeters S.H."/>
            <person name="Heuer A."/>
            <person name="Rast P."/>
            <person name="Oberbeckmann S."/>
            <person name="Bunk B."/>
            <person name="Jeske O."/>
            <person name="Meyerdierks A."/>
            <person name="Storesund J.E."/>
            <person name="Kallscheuer N."/>
            <person name="Luecker S."/>
            <person name="Lage O.M."/>
            <person name="Pohl T."/>
            <person name="Merkel B.J."/>
            <person name="Hornburger P."/>
            <person name="Mueller R.-W."/>
            <person name="Bruemmer F."/>
            <person name="Labrenz M."/>
            <person name="Spormann A.M."/>
            <person name="Op den Camp H."/>
            <person name="Overmann J."/>
            <person name="Amann R."/>
            <person name="Jetten M.S.M."/>
            <person name="Mascher T."/>
            <person name="Medema M.H."/>
            <person name="Devos D.P."/>
            <person name="Kaster A.-K."/>
            <person name="Ovreas L."/>
            <person name="Rohde M."/>
            <person name="Galperin M.Y."/>
            <person name="Jogler C."/>
        </authorList>
    </citation>
    <scope>NUCLEOTIDE SEQUENCE [LARGE SCALE GENOMIC DNA]</scope>
    <source>
        <strain evidence="2 3">Pla163</strain>
    </source>
</reference>
<dbReference type="InterPro" id="IPR011990">
    <property type="entry name" value="TPR-like_helical_dom_sf"/>
</dbReference>